<evidence type="ECO:0000256" key="1">
    <source>
        <dbReference type="SAM" id="MobiDB-lite"/>
    </source>
</evidence>
<accession>A0A7C8MRB1</accession>
<dbReference type="Proteomes" id="UP000481858">
    <property type="component" value="Unassembled WGS sequence"/>
</dbReference>
<gene>
    <name evidence="2" type="ORF">GQX73_g5107</name>
</gene>
<evidence type="ECO:0000313" key="3">
    <source>
        <dbReference type="Proteomes" id="UP000481858"/>
    </source>
</evidence>
<protein>
    <submittedName>
        <fullName evidence="2">Uncharacterized protein</fullName>
    </submittedName>
</protein>
<comment type="caution">
    <text evidence="2">The sequence shown here is derived from an EMBL/GenBank/DDBJ whole genome shotgun (WGS) entry which is preliminary data.</text>
</comment>
<feature type="compositionally biased region" description="Basic residues" evidence="1">
    <location>
        <begin position="241"/>
        <end position="251"/>
    </location>
</feature>
<dbReference type="AlphaFoldDB" id="A0A7C8MRB1"/>
<feature type="region of interest" description="Disordered" evidence="1">
    <location>
        <begin position="121"/>
        <end position="147"/>
    </location>
</feature>
<dbReference type="EMBL" id="WUBL01000050">
    <property type="protein sequence ID" value="KAF2968508.1"/>
    <property type="molecule type" value="Genomic_DNA"/>
</dbReference>
<feature type="compositionally biased region" description="Basic and acidic residues" evidence="1">
    <location>
        <begin position="253"/>
        <end position="264"/>
    </location>
</feature>
<feature type="region of interest" description="Disordered" evidence="1">
    <location>
        <begin position="233"/>
        <end position="276"/>
    </location>
</feature>
<dbReference type="OrthoDB" id="10645968at2759"/>
<dbReference type="InParanoid" id="A0A7C8MRB1"/>
<feature type="compositionally biased region" description="Low complexity" evidence="1">
    <location>
        <begin position="132"/>
        <end position="145"/>
    </location>
</feature>
<feature type="compositionally biased region" description="Basic and acidic residues" evidence="1">
    <location>
        <begin position="48"/>
        <end position="59"/>
    </location>
</feature>
<organism evidence="2 3">
    <name type="scientific">Xylaria multiplex</name>
    <dbReference type="NCBI Taxonomy" id="323545"/>
    <lineage>
        <taxon>Eukaryota</taxon>
        <taxon>Fungi</taxon>
        <taxon>Dikarya</taxon>
        <taxon>Ascomycota</taxon>
        <taxon>Pezizomycotina</taxon>
        <taxon>Sordariomycetes</taxon>
        <taxon>Xylariomycetidae</taxon>
        <taxon>Xylariales</taxon>
        <taxon>Xylariaceae</taxon>
        <taxon>Xylaria</taxon>
    </lineage>
</organism>
<evidence type="ECO:0000313" key="2">
    <source>
        <dbReference type="EMBL" id="KAF2968508.1"/>
    </source>
</evidence>
<proteinExistence type="predicted"/>
<sequence length="311" mass="34535">MNSDIVQAWVHDVAQSWPLDTKPSRKRNRAVFANADTNAPRRRRSPRKQADSKRERSQDGDGPDLAAAGTNKKLVRGKGRKSDCNEDADDVIPADDSFPVGDPHATPLAKIYFHALRDDNASPTRLSPRPISTFSQSSQSTRSTSPVRRIQDLHKLQKPVRFTNQNPRDLAATIASTNTRSLQLFRRINTKVTSKRGILPLELRDELLPEFGYRLEDGDDEDIAHLFLTRTTRPTAATSRKASKDRRRQRVLAKADHDGAEGQTEKPVAAATQSSHDGTLHHLSLLDEFETLLGIVARASQFKAAPNSEAA</sequence>
<keyword evidence="3" id="KW-1185">Reference proteome</keyword>
<reference evidence="2 3" key="1">
    <citation type="submission" date="2019-12" db="EMBL/GenBank/DDBJ databases">
        <title>Draft genome sequence of the ascomycete Xylaria multiplex DSM 110363.</title>
        <authorList>
            <person name="Buettner E."/>
            <person name="Kellner H."/>
        </authorList>
    </citation>
    <scope>NUCLEOTIDE SEQUENCE [LARGE SCALE GENOMIC DNA]</scope>
    <source>
        <strain evidence="2 3">DSM 110363</strain>
    </source>
</reference>
<name>A0A7C8MRB1_9PEZI</name>
<feature type="region of interest" description="Disordered" evidence="1">
    <location>
        <begin position="1"/>
        <end position="99"/>
    </location>
</feature>